<dbReference type="PANTHER" id="PTHR48111:SF15">
    <property type="entry name" value="OMPR SUBFAMILY"/>
    <property type="match status" value="1"/>
</dbReference>
<sequence>MKILLVEDDRRIAEALAEALSDRHYTVDIADDGELGWSFIESTPYNLILLDVMLPKLNGIEFCHRLRQQGYTIPVLMLTARDTSSDKVMGLDVGADDYVVKPFDLPELMARVRALLRRNSDILPPTLEWAGLQLDPNTCKVEYTGKTLQLTPKEYSLLELFLRSNGRCLSRTAILDQVWCFEEQPGEETVKVHLRSLRQKLKAAGAPANYIETVYGLGYRLNQSL</sequence>
<dbReference type="EMBL" id="JAQOSQ010000021">
    <property type="protein sequence ID" value="MDJ1184859.1"/>
    <property type="molecule type" value="Genomic_DNA"/>
</dbReference>
<keyword evidence="1 3" id="KW-0238">DNA-binding</keyword>
<dbReference type="Gene3D" id="1.10.10.10">
    <property type="entry name" value="Winged helix-like DNA-binding domain superfamily/Winged helix DNA-binding domain"/>
    <property type="match status" value="1"/>
</dbReference>
<dbReference type="SUPFAM" id="SSF46894">
    <property type="entry name" value="C-terminal effector domain of the bipartite response regulators"/>
    <property type="match status" value="1"/>
</dbReference>
<dbReference type="InterPro" id="IPR036388">
    <property type="entry name" value="WH-like_DNA-bd_sf"/>
</dbReference>
<feature type="DNA-binding region" description="OmpR/PhoB-type" evidence="3">
    <location>
        <begin position="124"/>
        <end position="223"/>
    </location>
</feature>
<dbReference type="InterPro" id="IPR001789">
    <property type="entry name" value="Sig_transdc_resp-reg_receiver"/>
</dbReference>
<feature type="modified residue" description="4-aspartylphosphate" evidence="2">
    <location>
        <position position="51"/>
    </location>
</feature>
<evidence type="ECO:0000313" key="6">
    <source>
        <dbReference type="EMBL" id="MDJ1184859.1"/>
    </source>
</evidence>
<dbReference type="PROSITE" id="PS50110">
    <property type="entry name" value="RESPONSE_REGULATORY"/>
    <property type="match status" value="1"/>
</dbReference>
<reference evidence="6 7" key="1">
    <citation type="submission" date="2023-01" db="EMBL/GenBank/DDBJ databases">
        <title>Novel diversity within Roseofilum (Cyanobacteria; Desertifilaceae) from marine benthic mats with descriptions of four novel species.</title>
        <authorList>
            <person name="Wang Y."/>
            <person name="Berthold D.E."/>
            <person name="Hu J."/>
            <person name="Lefler F.W."/>
            <person name="Laughinghouse H.D. IV."/>
        </authorList>
    </citation>
    <scope>NUCLEOTIDE SEQUENCE [LARGE SCALE GENOMIC DNA]</scope>
    <source>
        <strain evidence="6 7">BLCC-M143</strain>
    </source>
</reference>
<dbReference type="SMART" id="SM00862">
    <property type="entry name" value="Trans_reg_C"/>
    <property type="match status" value="1"/>
</dbReference>
<dbReference type="Pfam" id="PF00072">
    <property type="entry name" value="Response_reg"/>
    <property type="match status" value="1"/>
</dbReference>
<feature type="domain" description="OmpR/PhoB-type" evidence="5">
    <location>
        <begin position="124"/>
        <end position="223"/>
    </location>
</feature>
<evidence type="ECO:0000256" key="1">
    <source>
        <dbReference type="ARBA" id="ARBA00023125"/>
    </source>
</evidence>
<dbReference type="Proteomes" id="UP001232992">
    <property type="component" value="Unassembled WGS sequence"/>
</dbReference>
<accession>A0ABT7C072</accession>
<evidence type="ECO:0000256" key="2">
    <source>
        <dbReference type="PROSITE-ProRule" id="PRU00169"/>
    </source>
</evidence>
<comment type="caution">
    <text evidence="6">The sequence shown here is derived from an EMBL/GenBank/DDBJ whole genome shotgun (WGS) entry which is preliminary data.</text>
</comment>
<dbReference type="SUPFAM" id="SSF52172">
    <property type="entry name" value="CheY-like"/>
    <property type="match status" value="1"/>
</dbReference>
<dbReference type="InterPro" id="IPR039420">
    <property type="entry name" value="WalR-like"/>
</dbReference>
<dbReference type="CDD" id="cd00383">
    <property type="entry name" value="trans_reg_C"/>
    <property type="match status" value="1"/>
</dbReference>
<evidence type="ECO:0000256" key="3">
    <source>
        <dbReference type="PROSITE-ProRule" id="PRU01091"/>
    </source>
</evidence>
<evidence type="ECO:0000259" key="4">
    <source>
        <dbReference type="PROSITE" id="PS50110"/>
    </source>
</evidence>
<proteinExistence type="predicted"/>
<keyword evidence="7" id="KW-1185">Reference proteome</keyword>
<dbReference type="RefSeq" id="WP_283759516.1">
    <property type="nucleotide sequence ID" value="NZ_JAQOSQ010000021.1"/>
</dbReference>
<dbReference type="InterPro" id="IPR001867">
    <property type="entry name" value="OmpR/PhoB-type_DNA-bd"/>
</dbReference>
<feature type="domain" description="Response regulatory" evidence="4">
    <location>
        <begin position="2"/>
        <end position="116"/>
    </location>
</feature>
<dbReference type="PROSITE" id="PS51755">
    <property type="entry name" value="OMPR_PHOB"/>
    <property type="match status" value="1"/>
</dbReference>
<protein>
    <submittedName>
        <fullName evidence="6">Response regulator transcription factor</fullName>
    </submittedName>
</protein>
<dbReference type="SMART" id="SM00448">
    <property type="entry name" value="REC"/>
    <property type="match status" value="1"/>
</dbReference>
<evidence type="ECO:0000313" key="7">
    <source>
        <dbReference type="Proteomes" id="UP001232992"/>
    </source>
</evidence>
<dbReference type="Gene3D" id="3.40.50.2300">
    <property type="match status" value="1"/>
</dbReference>
<organism evidence="6 7">
    <name type="scientific">Roseofilum casamattae BLCC-M143</name>
    <dbReference type="NCBI Taxonomy" id="3022442"/>
    <lineage>
        <taxon>Bacteria</taxon>
        <taxon>Bacillati</taxon>
        <taxon>Cyanobacteriota</taxon>
        <taxon>Cyanophyceae</taxon>
        <taxon>Desertifilales</taxon>
        <taxon>Desertifilaceae</taxon>
        <taxon>Roseofilum</taxon>
        <taxon>Roseofilum casamattae</taxon>
    </lineage>
</organism>
<dbReference type="PANTHER" id="PTHR48111">
    <property type="entry name" value="REGULATOR OF RPOS"/>
    <property type="match status" value="1"/>
</dbReference>
<gene>
    <name evidence="6" type="ORF">PMH09_16850</name>
</gene>
<dbReference type="InterPro" id="IPR011006">
    <property type="entry name" value="CheY-like_superfamily"/>
</dbReference>
<keyword evidence="2" id="KW-0597">Phosphoprotein</keyword>
<name>A0ABT7C072_9CYAN</name>
<dbReference type="Pfam" id="PF00486">
    <property type="entry name" value="Trans_reg_C"/>
    <property type="match status" value="1"/>
</dbReference>
<dbReference type="Gene3D" id="6.10.250.690">
    <property type="match status" value="1"/>
</dbReference>
<dbReference type="InterPro" id="IPR016032">
    <property type="entry name" value="Sig_transdc_resp-reg_C-effctor"/>
</dbReference>
<evidence type="ECO:0000259" key="5">
    <source>
        <dbReference type="PROSITE" id="PS51755"/>
    </source>
</evidence>